<reference evidence="2 3" key="1">
    <citation type="submission" date="2017-05" db="EMBL/GenBank/DDBJ databases">
        <title>Complete and WGS of Bordetella genogroups.</title>
        <authorList>
            <person name="Spilker T."/>
            <person name="LiPuma J."/>
        </authorList>
    </citation>
    <scope>NUCLEOTIDE SEQUENCE [LARGE SCALE GENOMIC DNA]</scope>
    <source>
        <strain evidence="2 3">AU7206</strain>
    </source>
</reference>
<name>A0A1W6Z9S0_9BORD</name>
<keyword evidence="3" id="KW-1185">Reference proteome</keyword>
<dbReference type="InterPro" id="IPR001296">
    <property type="entry name" value="Glyco_trans_1"/>
</dbReference>
<dbReference type="SUPFAM" id="SSF53756">
    <property type="entry name" value="UDP-Glycosyltransferase/glycogen phosphorylase"/>
    <property type="match status" value="1"/>
</dbReference>
<dbReference type="PANTHER" id="PTHR12526:SF627">
    <property type="entry name" value="D-RHAMNOSYLTRANSFERASE WBPZ"/>
    <property type="match status" value="1"/>
</dbReference>
<dbReference type="CDD" id="cd03801">
    <property type="entry name" value="GT4_PimA-like"/>
    <property type="match status" value="1"/>
</dbReference>
<accession>A0A1W6Z9S0</accession>
<dbReference type="GO" id="GO:0016757">
    <property type="term" value="F:glycosyltransferase activity"/>
    <property type="evidence" value="ECO:0007669"/>
    <property type="project" value="InterPro"/>
</dbReference>
<evidence type="ECO:0000313" key="3">
    <source>
        <dbReference type="Proteomes" id="UP000194161"/>
    </source>
</evidence>
<dbReference type="AlphaFoldDB" id="A0A1W6Z9S0"/>
<keyword evidence="2" id="KW-0808">Transferase</keyword>
<evidence type="ECO:0000313" key="2">
    <source>
        <dbReference type="EMBL" id="ARP94146.1"/>
    </source>
</evidence>
<dbReference type="Proteomes" id="UP000194161">
    <property type="component" value="Chromosome"/>
</dbReference>
<gene>
    <name evidence="2" type="ORF">CAL15_06970</name>
</gene>
<evidence type="ECO:0000259" key="1">
    <source>
        <dbReference type="Pfam" id="PF00534"/>
    </source>
</evidence>
<dbReference type="STRING" id="463040.CAL15_06970"/>
<proteinExistence type="predicted"/>
<protein>
    <submittedName>
        <fullName evidence="2">LPS biosynthesis transferase</fullName>
    </submittedName>
</protein>
<dbReference type="Gene3D" id="3.40.50.2000">
    <property type="entry name" value="Glycogen Phosphorylase B"/>
    <property type="match status" value="1"/>
</dbReference>
<dbReference type="Pfam" id="PF00534">
    <property type="entry name" value="Glycos_transf_1"/>
    <property type="match status" value="1"/>
</dbReference>
<dbReference type="OrthoDB" id="9794513at2"/>
<dbReference type="KEGG" id="bgm:CAL15_06970"/>
<organism evidence="2 3">
    <name type="scientific">Bordetella genomosp. 13</name>
    <dbReference type="NCBI Taxonomy" id="463040"/>
    <lineage>
        <taxon>Bacteria</taxon>
        <taxon>Pseudomonadati</taxon>
        <taxon>Pseudomonadota</taxon>
        <taxon>Betaproteobacteria</taxon>
        <taxon>Burkholderiales</taxon>
        <taxon>Alcaligenaceae</taxon>
        <taxon>Bordetella</taxon>
    </lineage>
</organism>
<dbReference type="EMBL" id="CP021111">
    <property type="protein sequence ID" value="ARP94146.1"/>
    <property type="molecule type" value="Genomic_DNA"/>
</dbReference>
<sequence>MSASSPALRTSGRRLRVLTWHVHGNYLYALTQAPHDFYVPVREDGRPGYGAPGPRIPWGANVHPVPAEHVRELQLDCVVYQSRQNLRDAWSLLTPAQQGLPCAYIEHNPPEPHPTDTVHPFCHPRGVLVHVTHHNAQMWDRSGVPVRVIEHGVLPPPDVRYRGELDRGIAVVNHLARRGRRLGADLYAQMAAEVPLDLIGMESEACGGLGEVANMEVAAFMARYRFYFSPIRYGSLSLSLVEAMLCGIPVIGFATTELPSVISSGVNGYVDSSPKRLADAARMLIEQPEVARSWGVEARRTALQRFSIERFSADWCELFDDLTGDGR</sequence>
<dbReference type="PANTHER" id="PTHR12526">
    <property type="entry name" value="GLYCOSYLTRANSFERASE"/>
    <property type="match status" value="1"/>
</dbReference>
<feature type="domain" description="Glycosyl transferase family 1" evidence="1">
    <location>
        <begin position="209"/>
        <end position="300"/>
    </location>
</feature>
<dbReference type="RefSeq" id="WP_086077914.1">
    <property type="nucleotide sequence ID" value="NZ_CP021111.1"/>
</dbReference>